<dbReference type="PANTHER" id="PTHR43214:SF43">
    <property type="entry name" value="TWO-COMPONENT RESPONSE REGULATOR"/>
    <property type="match status" value="1"/>
</dbReference>
<dbReference type="PANTHER" id="PTHR43214">
    <property type="entry name" value="TWO-COMPONENT RESPONSE REGULATOR"/>
    <property type="match status" value="1"/>
</dbReference>
<evidence type="ECO:0000256" key="2">
    <source>
        <dbReference type="ARBA" id="ARBA00023015"/>
    </source>
</evidence>
<organism evidence="8 9">
    <name type="scientific">Paenibacillus eucommiae</name>
    <dbReference type="NCBI Taxonomy" id="1355755"/>
    <lineage>
        <taxon>Bacteria</taxon>
        <taxon>Bacillati</taxon>
        <taxon>Bacillota</taxon>
        <taxon>Bacilli</taxon>
        <taxon>Bacillales</taxon>
        <taxon>Paenibacillaceae</taxon>
        <taxon>Paenibacillus</taxon>
    </lineage>
</organism>
<accession>A0ABS4J839</accession>
<evidence type="ECO:0000256" key="5">
    <source>
        <dbReference type="PROSITE-ProRule" id="PRU00169"/>
    </source>
</evidence>
<dbReference type="PROSITE" id="PS50110">
    <property type="entry name" value="RESPONSE_REGULATORY"/>
    <property type="match status" value="1"/>
</dbReference>
<name>A0ABS4J839_9BACL</name>
<proteinExistence type="predicted"/>
<dbReference type="SUPFAM" id="SSF46894">
    <property type="entry name" value="C-terminal effector domain of the bipartite response regulators"/>
    <property type="match status" value="1"/>
</dbReference>
<dbReference type="InterPro" id="IPR058245">
    <property type="entry name" value="NreC/VraR/RcsB-like_REC"/>
</dbReference>
<dbReference type="SMART" id="SM00448">
    <property type="entry name" value="REC"/>
    <property type="match status" value="1"/>
</dbReference>
<sequence>MITIVLADDQTLMRDGLLTILSLQTDMQVVGMARNGEEALAMVLELKPNIVLMDIRMPGIGGLESTRQIKACLPETVVLILTTFAEDEYIIDALAGGATGYLLKDIPGEKLSQAIRDAVRGELLLPSSIAARLAVRITSSDASAQAMVGASRLKASGLKLSDKEQEVARALMEGKSNKEIAGLLYMSEGTIKNYVSGIYAKLGTRDRTVAVMTLHELLESHL</sequence>
<dbReference type="Gene3D" id="3.40.50.2300">
    <property type="match status" value="1"/>
</dbReference>
<dbReference type="CDD" id="cd06170">
    <property type="entry name" value="LuxR_C_like"/>
    <property type="match status" value="1"/>
</dbReference>
<keyword evidence="9" id="KW-1185">Reference proteome</keyword>
<evidence type="ECO:0000313" key="9">
    <source>
        <dbReference type="Proteomes" id="UP001519287"/>
    </source>
</evidence>
<dbReference type="Pfam" id="PF00072">
    <property type="entry name" value="Response_reg"/>
    <property type="match status" value="1"/>
</dbReference>
<dbReference type="PROSITE" id="PS50043">
    <property type="entry name" value="HTH_LUXR_2"/>
    <property type="match status" value="1"/>
</dbReference>
<dbReference type="InterPro" id="IPR039420">
    <property type="entry name" value="WalR-like"/>
</dbReference>
<keyword evidence="2" id="KW-0805">Transcription regulation</keyword>
<dbReference type="InterPro" id="IPR016032">
    <property type="entry name" value="Sig_transdc_resp-reg_C-effctor"/>
</dbReference>
<keyword evidence="1 5" id="KW-0597">Phosphoprotein</keyword>
<dbReference type="InterPro" id="IPR011006">
    <property type="entry name" value="CheY-like_superfamily"/>
</dbReference>
<dbReference type="SUPFAM" id="SSF52172">
    <property type="entry name" value="CheY-like"/>
    <property type="match status" value="1"/>
</dbReference>
<dbReference type="Pfam" id="PF00196">
    <property type="entry name" value="GerE"/>
    <property type="match status" value="1"/>
</dbReference>
<comment type="caution">
    <text evidence="8">The sequence shown here is derived from an EMBL/GenBank/DDBJ whole genome shotgun (WGS) entry which is preliminary data.</text>
</comment>
<dbReference type="SMART" id="SM00421">
    <property type="entry name" value="HTH_LUXR"/>
    <property type="match status" value="1"/>
</dbReference>
<evidence type="ECO:0000313" key="8">
    <source>
        <dbReference type="EMBL" id="MBP1995416.1"/>
    </source>
</evidence>
<dbReference type="RefSeq" id="WP_376774534.1">
    <property type="nucleotide sequence ID" value="NZ_JAGGLB010000034.1"/>
</dbReference>
<gene>
    <name evidence="8" type="ORF">J2Z66_007058</name>
</gene>
<dbReference type="Proteomes" id="UP001519287">
    <property type="component" value="Unassembled WGS sequence"/>
</dbReference>
<reference evidence="8 9" key="1">
    <citation type="submission" date="2021-03" db="EMBL/GenBank/DDBJ databases">
        <title>Genomic Encyclopedia of Type Strains, Phase IV (KMG-IV): sequencing the most valuable type-strain genomes for metagenomic binning, comparative biology and taxonomic classification.</title>
        <authorList>
            <person name="Goeker M."/>
        </authorList>
    </citation>
    <scope>NUCLEOTIDE SEQUENCE [LARGE SCALE GENOMIC DNA]</scope>
    <source>
        <strain evidence="8 9">DSM 26048</strain>
    </source>
</reference>
<feature type="modified residue" description="4-aspartylphosphate" evidence="5">
    <location>
        <position position="54"/>
    </location>
</feature>
<dbReference type="GO" id="GO:0003677">
    <property type="term" value="F:DNA binding"/>
    <property type="evidence" value="ECO:0007669"/>
    <property type="project" value="UniProtKB-KW"/>
</dbReference>
<evidence type="ECO:0000256" key="1">
    <source>
        <dbReference type="ARBA" id="ARBA00022553"/>
    </source>
</evidence>
<evidence type="ECO:0000259" key="6">
    <source>
        <dbReference type="PROSITE" id="PS50043"/>
    </source>
</evidence>
<keyword evidence="3 8" id="KW-0238">DNA-binding</keyword>
<dbReference type="CDD" id="cd17535">
    <property type="entry name" value="REC_NarL-like"/>
    <property type="match status" value="1"/>
</dbReference>
<evidence type="ECO:0000256" key="4">
    <source>
        <dbReference type="ARBA" id="ARBA00023163"/>
    </source>
</evidence>
<feature type="domain" description="Response regulatory" evidence="7">
    <location>
        <begin position="3"/>
        <end position="119"/>
    </location>
</feature>
<evidence type="ECO:0000256" key="3">
    <source>
        <dbReference type="ARBA" id="ARBA00023125"/>
    </source>
</evidence>
<dbReference type="InterPro" id="IPR001789">
    <property type="entry name" value="Sig_transdc_resp-reg_receiver"/>
</dbReference>
<protein>
    <submittedName>
        <fullName evidence="8">DNA-binding NarL/FixJ family response regulator</fullName>
    </submittedName>
</protein>
<dbReference type="InterPro" id="IPR000792">
    <property type="entry name" value="Tscrpt_reg_LuxR_C"/>
</dbReference>
<dbReference type="EMBL" id="JAGGLB010000034">
    <property type="protein sequence ID" value="MBP1995416.1"/>
    <property type="molecule type" value="Genomic_DNA"/>
</dbReference>
<dbReference type="PRINTS" id="PR00038">
    <property type="entry name" value="HTHLUXR"/>
</dbReference>
<keyword evidence="4" id="KW-0804">Transcription</keyword>
<feature type="domain" description="HTH luxR-type" evidence="6">
    <location>
        <begin position="153"/>
        <end position="218"/>
    </location>
</feature>
<evidence type="ECO:0000259" key="7">
    <source>
        <dbReference type="PROSITE" id="PS50110"/>
    </source>
</evidence>